<evidence type="ECO:0000256" key="2">
    <source>
        <dbReference type="ARBA" id="ARBA00022741"/>
    </source>
</evidence>
<dbReference type="Gene3D" id="3.90.320.10">
    <property type="match status" value="1"/>
</dbReference>
<gene>
    <name evidence="11" type="ORF">AYP45_07395</name>
</gene>
<dbReference type="GO" id="GO:0006310">
    <property type="term" value="P:DNA recombination"/>
    <property type="evidence" value="ECO:0007669"/>
    <property type="project" value="TreeGrafter"/>
</dbReference>
<proteinExistence type="predicted"/>
<keyword evidence="6" id="KW-0269">Exonuclease</keyword>
<reference evidence="11 12" key="1">
    <citation type="journal article" date="2017" name="Water Res.">
        <title>Discovery and metagenomic analysis of an anammox bacterial enrichment related to Candidatus "Brocadia caroliniensis" in a full-scale glycerol-fed nitritation-denitritation separate centrate treatment process.</title>
        <authorList>
            <person name="Park H."/>
            <person name="Brotto A.C."/>
            <person name="van Loosdrecht M.C."/>
            <person name="Chandran K."/>
        </authorList>
    </citation>
    <scope>NUCLEOTIDE SEQUENCE [LARGE SCALE GENOMIC DNA]</scope>
    <source>
        <strain evidence="11">26THWARD</strain>
    </source>
</reference>
<keyword evidence="8" id="KW-0238">DNA-binding</keyword>
<dbReference type="GO" id="GO:0004527">
    <property type="term" value="F:exonuclease activity"/>
    <property type="evidence" value="ECO:0007669"/>
    <property type="project" value="UniProtKB-KW"/>
</dbReference>
<dbReference type="STRING" id="1004156.AYP45_07395"/>
<evidence type="ECO:0000313" key="12">
    <source>
        <dbReference type="Proteomes" id="UP000189681"/>
    </source>
</evidence>
<evidence type="ECO:0000256" key="7">
    <source>
        <dbReference type="ARBA" id="ARBA00022840"/>
    </source>
</evidence>
<keyword evidence="9" id="KW-0234">DNA repair</keyword>
<dbReference type="GO" id="GO:0004386">
    <property type="term" value="F:helicase activity"/>
    <property type="evidence" value="ECO:0007669"/>
    <property type="project" value="UniProtKB-KW"/>
</dbReference>
<evidence type="ECO:0000256" key="3">
    <source>
        <dbReference type="ARBA" id="ARBA00022763"/>
    </source>
</evidence>
<dbReference type="Gene3D" id="3.40.50.300">
    <property type="entry name" value="P-loop containing nucleotide triphosphate hydrolases"/>
    <property type="match status" value="2"/>
</dbReference>
<dbReference type="EMBL" id="AYTS01000061">
    <property type="protein sequence ID" value="OOP56819.1"/>
    <property type="molecule type" value="Genomic_DNA"/>
</dbReference>
<accession>A0A1V4AUL4</accession>
<dbReference type="Proteomes" id="UP000189681">
    <property type="component" value="Unassembled WGS sequence"/>
</dbReference>
<dbReference type="Pfam" id="PF12705">
    <property type="entry name" value="PDDEXK_1"/>
    <property type="match status" value="1"/>
</dbReference>
<dbReference type="InterPro" id="IPR011604">
    <property type="entry name" value="PDDEXK-like_dom_sf"/>
</dbReference>
<dbReference type="GO" id="GO:0006281">
    <property type="term" value="P:DNA repair"/>
    <property type="evidence" value="ECO:0007669"/>
    <property type="project" value="UniProtKB-KW"/>
</dbReference>
<keyword evidence="5" id="KW-0347">Helicase</keyword>
<dbReference type="GO" id="GO:0005524">
    <property type="term" value="F:ATP binding"/>
    <property type="evidence" value="ECO:0007669"/>
    <property type="project" value="UniProtKB-KW"/>
</dbReference>
<dbReference type="SUPFAM" id="SSF52540">
    <property type="entry name" value="P-loop containing nucleoside triphosphate hydrolases"/>
    <property type="match status" value="1"/>
</dbReference>
<dbReference type="GO" id="GO:0003677">
    <property type="term" value="F:DNA binding"/>
    <property type="evidence" value="ECO:0007669"/>
    <property type="project" value="UniProtKB-KW"/>
</dbReference>
<sequence length="1172" mass="134206">MWGDKKLHKKRKLLQDTIMLSVKTGHYHPSLEDSFAETIQALKRENPLTPLAVVAPTNWMLLRLQERLVQGNDASCMNISFLNFSSLAKEICWLSGVGTGQIIQRPVIYESVIAGLLRQQILQEPLFKNAQSLPALSKALFQVIQDLIDADVHLGTMQEAVREGFVEGMEIQKLYGIMHLFDTFRQRLKTLHISHYSDVYRVATACVPDSAFLRGFQQILAYGFYDLTGVEQDFFGEIFKHYPTILFLPYQKKHPAFVYVKPFFESFVLGMARDVEELPADDGYGFSYLMDSKSEGVSAASGELRVGGYGLNAQLTTHNSQLAARNPKPVIINVSGKRDEVWTVAKEILKLAAEGYTMEEIGVIARSLDPYTDTIKKIFQENAIPFATSAQEPIEKYPLVKVIQQILLLKREDFYRPMVIELLGSPYFRMPPCAPGGLIPRPDLWDMLSRRLGIRGDISCWLSRLAQAKGMLQECTKGDSDTQLHFLHSQERNRDGSDLFSNNEQTGRYIPIPAAQIELLENILRALSHDLSSLPEEASWAMMGQKITHLLRSYIHIPAEGMNPEDQERDLLLLDKIGELLHALCALDCLGEEVTRDQFIDTFIDACRQEALPIGLKNGRGVRVLDAMSARGVPFRALFVLGLNEKVFPRAISEEPFLRDHVRRRLSEVLGNVIPEKLRGFDEERLLFSFLLNAARERLYLLYERSDEAGKPRVQSHYLMDILQTLKGILPLTKESGESPVHEIYVPRSITEKLCKQEISLLTPKEVGIRMALDRMNPTNLKDAFNINRDVFDRSQSALGLMEGYHSRLTPYDGVVGDMATWWNEAACRGFSPTMLETFGMCPFKFFMGKILELESLEEPETAEMIAAVDLGSLYHNILRDFYHALMEKGYFTAKTKGQDPIELLQSIVRKYFTGIEQQIPIPYPIVWEIEKEEILALLTRFITWDLEQIKQTGFAPTYLERTVKLSPQNDVLKLIPEHFKEGDTSRITFKGKIDRIDMKQAGDTASYRVIDYKSGRFFKENLMREAIRGQKLQLPFYVIMAEHILSEEIKKGRISKGQARLDEASFVYVAEHAEKKTGEMSPQMKIINRDEWMNCKEPYWETLREFLKIIREGIFPVSPGEDTRKCEWCEFATICRRSHQPLRFRLEHDARLRKYREIINQNINKKSSKDG</sequence>
<feature type="domain" description="PD-(D/E)XK endonuclease-like" evidence="10">
    <location>
        <begin position="831"/>
        <end position="1137"/>
    </location>
</feature>
<keyword evidence="4" id="KW-0378">Hydrolase</keyword>
<evidence type="ECO:0000256" key="5">
    <source>
        <dbReference type="ARBA" id="ARBA00022806"/>
    </source>
</evidence>
<evidence type="ECO:0000256" key="4">
    <source>
        <dbReference type="ARBA" id="ARBA00022801"/>
    </source>
</evidence>
<organism evidence="11 12">
    <name type="scientific">Candidatus Brocadia carolinensis</name>
    <dbReference type="NCBI Taxonomy" id="1004156"/>
    <lineage>
        <taxon>Bacteria</taxon>
        <taxon>Pseudomonadati</taxon>
        <taxon>Planctomycetota</taxon>
        <taxon>Candidatus Brocadiia</taxon>
        <taxon>Candidatus Brocadiales</taxon>
        <taxon>Candidatus Brocadiaceae</taxon>
        <taxon>Candidatus Brocadia</taxon>
    </lineage>
</organism>
<evidence type="ECO:0000256" key="6">
    <source>
        <dbReference type="ARBA" id="ARBA00022839"/>
    </source>
</evidence>
<keyword evidence="3" id="KW-0227">DNA damage</keyword>
<evidence type="ECO:0000313" key="11">
    <source>
        <dbReference type="EMBL" id="OOP56819.1"/>
    </source>
</evidence>
<protein>
    <recommendedName>
        <fullName evidence="10">PD-(D/E)XK endonuclease-like domain-containing protein</fullName>
    </recommendedName>
</protein>
<keyword evidence="2" id="KW-0547">Nucleotide-binding</keyword>
<comment type="caution">
    <text evidence="11">The sequence shown here is derived from an EMBL/GenBank/DDBJ whole genome shotgun (WGS) entry which is preliminary data.</text>
</comment>
<keyword evidence="7" id="KW-0067">ATP-binding</keyword>
<evidence type="ECO:0000256" key="9">
    <source>
        <dbReference type="ARBA" id="ARBA00023204"/>
    </source>
</evidence>
<evidence type="ECO:0000256" key="8">
    <source>
        <dbReference type="ARBA" id="ARBA00023125"/>
    </source>
</evidence>
<dbReference type="PANTHER" id="PTHR30591">
    <property type="entry name" value="RECBCD ENZYME SUBUNIT RECC"/>
    <property type="match status" value="1"/>
</dbReference>
<dbReference type="InterPro" id="IPR027417">
    <property type="entry name" value="P-loop_NTPase"/>
</dbReference>
<keyword evidence="1" id="KW-0540">Nuclease</keyword>
<dbReference type="InterPro" id="IPR038726">
    <property type="entry name" value="PDDEXK_AddAB-type"/>
</dbReference>
<evidence type="ECO:0000256" key="1">
    <source>
        <dbReference type="ARBA" id="ARBA00022722"/>
    </source>
</evidence>
<name>A0A1V4AUL4_9BACT</name>
<evidence type="ECO:0000259" key="10">
    <source>
        <dbReference type="Pfam" id="PF12705"/>
    </source>
</evidence>
<dbReference type="AlphaFoldDB" id="A0A1V4AUL4"/>
<dbReference type="PANTHER" id="PTHR30591:SF1">
    <property type="entry name" value="RECBCD ENZYME SUBUNIT RECC"/>
    <property type="match status" value="1"/>
</dbReference>